<dbReference type="SMART" id="SM00451">
    <property type="entry name" value="ZnF_U1"/>
    <property type="match status" value="1"/>
</dbReference>
<dbReference type="SUPFAM" id="SSF48403">
    <property type="entry name" value="Ankyrin repeat"/>
    <property type="match status" value="1"/>
</dbReference>
<keyword evidence="15" id="KW-1185">Reference proteome</keyword>
<feature type="domain" description="VLRF1" evidence="13">
    <location>
        <begin position="231"/>
        <end position="391"/>
    </location>
</feature>
<dbReference type="GO" id="GO:0036266">
    <property type="term" value="C:Cdc48p-Npl4p-Vms1p AAA ATPase complex"/>
    <property type="evidence" value="ECO:0007669"/>
    <property type="project" value="EnsemblFungi"/>
</dbReference>
<evidence type="ECO:0000256" key="7">
    <source>
        <dbReference type="ARBA" id="ARBA00022771"/>
    </source>
</evidence>
<evidence type="ECO:0000256" key="9">
    <source>
        <dbReference type="ARBA" id="ARBA00023043"/>
    </source>
</evidence>
<feature type="active site" evidence="11">
    <location>
        <position position="294"/>
    </location>
</feature>
<keyword evidence="5" id="KW-0677">Repeat</keyword>
<keyword evidence="10" id="KW-0175">Coiled coil</keyword>
<dbReference type="PROSITE" id="PS00028">
    <property type="entry name" value="ZINC_FINGER_C2H2_1"/>
    <property type="match status" value="1"/>
</dbReference>
<name>G0W4H7_NAUDC</name>
<evidence type="ECO:0000259" key="13">
    <source>
        <dbReference type="PROSITE" id="PS52044"/>
    </source>
</evidence>
<feature type="region of interest" description="Disordered" evidence="12">
    <location>
        <begin position="114"/>
        <end position="149"/>
    </location>
</feature>
<dbReference type="PANTHER" id="PTHR16036">
    <property type="entry name" value="ANKYRIN REPEAT AND ZINC FINGER DOMAIN-CONTAINING PROTEIN 1"/>
    <property type="match status" value="1"/>
</dbReference>
<reference evidence="14 15" key="1">
    <citation type="journal article" date="2011" name="Proc. Natl. Acad. Sci. U.S.A.">
        <title>Evolutionary erosion of yeast sex chromosomes by mating-type switching accidents.</title>
        <authorList>
            <person name="Gordon J.L."/>
            <person name="Armisen D."/>
            <person name="Proux-Wera E."/>
            <person name="Oheigeartaigh S.S."/>
            <person name="Byrne K.P."/>
            <person name="Wolfe K.H."/>
        </authorList>
    </citation>
    <scope>NUCLEOTIDE SEQUENCE [LARGE SCALE GENOMIC DNA]</scope>
    <source>
        <strain evidence="15">ATCC 10597 / BCRC 20456 / CBS 421 / NBRC 0211 / NRRL Y-12639</strain>
    </source>
</reference>
<dbReference type="GO" id="GO:0008270">
    <property type="term" value="F:zinc ion binding"/>
    <property type="evidence" value="ECO:0007669"/>
    <property type="project" value="UniProtKB-KW"/>
</dbReference>
<dbReference type="InterPro" id="IPR047139">
    <property type="entry name" value="ANKZ1/VMS1"/>
</dbReference>
<dbReference type="InterPro" id="IPR036770">
    <property type="entry name" value="Ankyrin_rpt-contain_sf"/>
</dbReference>
<evidence type="ECO:0000256" key="12">
    <source>
        <dbReference type="SAM" id="MobiDB-lite"/>
    </source>
</evidence>
<dbReference type="GO" id="GO:0005829">
    <property type="term" value="C:cytosol"/>
    <property type="evidence" value="ECO:0007669"/>
    <property type="project" value="EnsemblFungi"/>
</dbReference>
<keyword evidence="6 11" id="KW-0255">Endonuclease</keyword>
<comment type="domain">
    <text evidence="11">The VLRF1 domain mediates binding to the 60S ribosomal subunit.</text>
</comment>
<evidence type="ECO:0000256" key="8">
    <source>
        <dbReference type="ARBA" id="ARBA00022801"/>
    </source>
</evidence>
<dbReference type="OMA" id="GPHIFMC"/>
<dbReference type="STRING" id="1071378.G0W4H7"/>
<dbReference type="GO" id="GO:0003676">
    <property type="term" value="F:nucleic acid binding"/>
    <property type="evidence" value="ECO:0007669"/>
    <property type="project" value="InterPro"/>
</dbReference>
<dbReference type="EMBL" id="HE580267">
    <property type="protein sequence ID" value="CCD22715.1"/>
    <property type="molecule type" value="Genomic_DNA"/>
</dbReference>
<dbReference type="eggNOG" id="KOG2505">
    <property type="taxonomic scope" value="Eukaryota"/>
</dbReference>
<dbReference type="HOGENOM" id="CLU_014293_1_1_1"/>
<accession>G0W4H7</accession>
<evidence type="ECO:0000256" key="5">
    <source>
        <dbReference type="ARBA" id="ARBA00022737"/>
    </source>
</evidence>
<feature type="compositionally biased region" description="Polar residues" evidence="12">
    <location>
        <begin position="598"/>
        <end position="611"/>
    </location>
</feature>
<comment type="similarity">
    <text evidence="2 11">Belongs to the ANKZF1/VMS1 family.</text>
</comment>
<feature type="compositionally biased region" description="Basic and acidic residues" evidence="12">
    <location>
        <begin position="411"/>
        <end position="423"/>
    </location>
</feature>
<sequence length="636" mass="72022">MSVKKNDLYVYDLADSILKSLKLMYFDHMLREAENNDVEQTTSKIIQEENEGKKKNISNSFSCSICDTKFTDRPSQRSHYQTSFHIFNVKRSLKDLPCLTLTEFDKLLANNKTSLEGPEASSNSESDSESELEQIDEKKEENVAQSGDMYESSQSFLDESLEAELQKLSAEEADESGSISCLNTKSPQIYLKSSLLQADDVFGIYKALFDSKSISSPLDTLFRWNDDDAGITKISALFMVGGGHFAGAIVSHQRANIKGNAKKQETSFQEQAVQFIEHKTFHRYTTRRKQGGSQSAMDNAKGKANSAGSTLRRYNEAALRTDIQNLLGTWAPYLSKCENIFLRASNVQDKQIFLENNNIKKDDERLKTFPFTTGRPTLGELRKSWCELTYLKKVPKPTPIEVKKLTLNKQTNEDPKTMKHQDAKASSPQEKYTEELIALLKKGRAPLLIAYLKKNKLDVNFLLEPTAKYISTPTLLHYAASHNLKQMVTILLSNMKADPCVKNQSGKTAWDMAKEENVRQSFQIARHSLGEEYTNWADAHVGDPLSREQVDKFNKEAEEAANNEAESIIRKELDAAKERQRLELDKKRGVGNKLDPSGNINIKQNLNSLSPEQRQRLMREQRARAAEARLQKSIAK</sequence>
<keyword evidence="7" id="KW-0479">Metal-binding</keyword>
<dbReference type="GO" id="GO:0004521">
    <property type="term" value="F:RNA endonuclease activity"/>
    <property type="evidence" value="ECO:0007669"/>
    <property type="project" value="EnsemblFungi"/>
</dbReference>
<evidence type="ECO:0000256" key="10">
    <source>
        <dbReference type="ARBA" id="ARBA00023054"/>
    </source>
</evidence>
<feature type="region of interest" description="Disordered" evidence="12">
    <location>
        <begin position="407"/>
        <end position="428"/>
    </location>
</feature>
<evidence type="ECO:0000313" key="14">
    <source>
        <dbReference type="EMBL" id="CCD22715.1"/>
    </source>
</evidence>
<evidence type="ECO:0000256" key="3">
    <source>
        <dbReference type="ARBA" id="ARBA00022490"/>
    </source>
</evidence>
<dbReference type="GO" id="GO:0005789">
    <property type="term" value="C:endoplasmic reticulum membrane"/>
    <property type="evidence" value="ECO:0007669"/>
    <property type="project" value="EnsemblFungi"/>
</dbReference>
<dbReference type="GO" id="GO:0072344">
    <property type="term" value="P:rescue of stalled ribosome"/>
    <property type="evidence" value="ECO:0007669"/>
    <property type="project" value="EnsemblFungi"/>
</dbReference>
<evidence type="ECO:0000256" key="6">
    <source>
        <dbReference type="ARBA" id="ARBA00022759"/>
    </source>
</evidence>
<keyword evidence="3 11" id="KW-0963">Cytoplasm</keyword>
<comment type="subcellular location">
    <subcellularLocation>
        <location evidence="1">Cytoplasm</location>
    </subcellularLocation>
</comment>
<evidence type="ECO:0000256" key="11">
    <source>
        <dbReference type="PROSITE-ProRule" id="PRU01389"/>
    </source>
</evidence>
<keyword evidence="9" id="KW-0040">ANK repeat</keyword>
<keyword evidence="8 11" id="KW-0378">Hydrolase</keyword>
<evidence type="ECO:0000256" key="1">
    <source>
        <dbReference type="ARBA" id="ARBA00004496"/>
    </source>
</evidence>
<evidence type="ECO:0000256" key="2">
    <source>
        <dbReference type="ARBA" id="ARBA00009262"/>
    </source>
</evidence>
<dbReference type="GO" id="GO:0004045">
    <property type="term" value="F:peptidyl-tRNA hydrolase activity"/>
    <property type="evidence" value="ECO:0007669"/>
    <property type="project" value="EnsemblFungi"/>
</dbReference>
<feature type="region of interest" description="Disordered" evidence="12">
    <location>
        <begin position="587"/>
        <end position="614"/>
    </location>
</feature>
<keyword evidence="7" id="KW-0862">Zinc</keyword>
<dbReference type="GO" id="GO:0036503">
    <property type="term" value="P:ERAD pathway"/>
    <property type="evidence" value="ECO:0007669"/>
    <property type="project" value="EnsemblFungi"/>
</dbReference>
<dbReference type="Proteomes" id="UP000000689">
    <property type="component" value="Chromosome 1"/>
</dbReference>
<proteinExistence type="inferred from homology"/>
<feature type="region of interest" description="Disordered" evidence="12">
    <location>
        <begin position="287"/>
        <end position="308"/>
    </location>
</feature>
<keyword evidence="4 11" id="KW-0540">Nuclease</keyword>
<gene>
    <name evidence="14" type="primary">NDAI0A05600</name>
    <name evidence="14" type="ordered locus">NDAI_0A05600</name>
</gene>
<dbReference type="AlphaFoldDB" id="G0W4H7"/>
<protein>
    <recommendedName>
        <fullName evidence="13">VLRF1 domain-containing protein</fullName>
    </recommendedName>
</protein>
<keyword evidence="7" id="KW-0863">Zinc-finger</keyword>
<dbReference type="PROSITE" id="PS52044">
    <property type="entry name" value="VLRF1"/>
    <property type="match status" value="1"/>
</dbReference>
<dbReference type="RefSeq" id="XP_003667958.1">
    <property type="nucleotide sequence ID" value="XM_003667910.1"/>
</dbReference>
<evidence type="ECO:0000256" key="4">
    <source>
        <dbReference type="ARBA" id="ARBA00022722"/>
    </source>
</evidence>
<dbReference type="InterPro" id="IPR041175">
    <property type="entry name" value="VLRF1/Vms1"/>
</dbReference>
<dbReference type="InterPro" id="IPR003604">
    <property type="entry name" value="Matrin/U1-like-C_Znf_C2H2"/>
</dbReference>
<dbReference type="Pfam" id="PF18826">
    <property type="entry name" value="bVLRF1"/>
    <property type="match status" value="1"/>
</dbReference>
<dbReference type="Gene3D" id="1.25.40.20">
    <property type="entry name" value="Ankyrin repeat-containing domain"/>
    <property type="match status" value="1"/>
</dbReference>
<dbReference type="KEGG" id="ndi:NDAI_0A05600"/>
<dbReference type="GeneID" id="11493634"/>
<dbReference type="GO" id="GO:0071630">
    <property type="term" value="P:nuclear protein quality control by the ubiquitin-proteasome system"/>
    <property type="evidence" value="ECO:0007669"/>
    <property type="project" value="EnsemblFungi"/>
</dbReference>
<dbReference type="InterPro" id="IPR013087">
    <property type="entry name" value="Znf_C2H2_type"/>
</dbReference>
<dbReference type="GO" id="GO:0072671">
    <property type="term" value="P:mitochondria-associated ubiquitin-dependent protein catabolic process"/>
    <property type="evidence" value="ECO:0007669"/>
    <property type="project" value="EnsemblFungi"/>
</dbReference>
<evidence type="ECO:0000313" key="15">
    <source>
        <dbReference type="Proteomes" id="UP000000689"/>
    </source>
</evidence>
<dbReference type="OrthoDB" id="429841at2759"/>
<dbReference type="PANTHER" id="PTHR16036:SF2">
    <property type="entry name" value="TRNA ENDONUCLEASE ANKZF1"/>
    <property type="match status" value="1"/>
</dbReference>
<organism evidence="14 15">
    <name type="scientific">Naumovozyma dairenensis (strain ATCC 10597 / BCRC 20456 / CBS 421 / NBRC 0211 / NRRL Y-12639)</name>
    <name type="common">Saccharomyces dairenensis</name>
    <dbReference type="NCBI Taxonomy" id="1071378"/>
    <lineage>
        <taxon>Eukaryota</taxon>
        <taxon>Fungi</taxon>
        <taxon>Dikarya</taxon>
        <taxon>Ascomycota</taxon>
        <taxon>Saccharomycotina</taxon>
        <taxon>Saccharomycetes</taxon>
        <taxon>Saccharomycetales</taxon>
        <taxon>Saccharomycetaceae</taxon>
        <taxon>Naumovozyma</taxon>
    </lineage>
</organism>